<dbReference type="GO" id="GO:0008233">
    <property type="term" value="F:peptidase activity"/>
    <property type="evidence" value="ECO:0007669"/>
    <property type="project" value="UniProtKB-KW"/>
</dbReference>
<evidence type="ECO:0000259" key="1">
    <source>
        <dbReference type="Pfam" id="PF05618"/>
    </source>
</evidence>
<feature type="domain" description="Retropepsin-like aspartic endopeptidase" evidence="1">
    <location>
        <begin position="6"/>
        <end position="141"/>
    </location>
</feature>
<dbReference type="AlphaFoldDB" id="A0A4P9K4S1"/>
<organism evidence="2 3">
    <name type="scientific">Thiomicrorhabdus sediminis</name>
    <dbReference type="NCBI Taxonomy" id="2580412"/>
    <lineage>
        <taxon>Bacteria</taxon>
        <taxon>Pseudomonadati</taxon>
        <taxon>Pseudomonadota</taxon>
        <taxon>Gammaproteobacteria</taxon>
        <taxon>Thiotrichales</taxon>
        <taxon>Piscirickettsiaceae</taxon>
        <taxon>Thiomicrorhabdus</taxon>
    </lineage>
</organism>
<dbReference type="EMBL" id="CP040602">
    <property type="protein sequence ID" value="QCU89942.1"/>
    <property type="molecule type" value="Genomic_DNA"/>
</dbReference>
<evidence type="ECO:0000313" key="3">
    <source>
        <dbReference type="Proteomes" id="UP000304864"/>
    </source>
</evidence>
<dbReference type="KEGG" id="thig:FE785_04475"/>
<evidence type="ECO:0000313" key="2">
    <source>
        <dbReference type="EMBL" id="QCU89942.1"/>
    </source>
</evidence>
<keyword evidence="2" id="KW-0645">Protease</keyword>
<dbReference type="GO" id="GO:0006508">
    <property type="term" value="P:proteolysis"/>
    <property type="evidence" value="ECO:0007669"/>
    <property type="project" value="UniProtKB-KW"/>
</dbReference>
<keyword evidence="2" id="KW-0378">Hydrolase</keyword>
<name>A0A4P9K4S1_9GAMM</name>
<dbReference type="PANTHER" id="PTHR38037:SF1">
    <property type="entry name" value="ATP-DEPENDENT ZINC PROTEASE DOMAIN-CONTAINING PROTEIN-RELATED"/>
    <property type="match status" value="1"/>
</dbReference>
<dbReference type="InterPro" id="IPR008503">
    <property type="entry name" value="Asp_endopeptidase"/>
</dbReference>
<sequence length="143" mass="16292">MQKTTVGWKEHVALPGLNLNLECKVDTGAKNSALHAFDVHSFRKKGKKWVRFSIHTNPDNLEEFVECEAEVIDTRPVTNSGGVAQKRYFIKTELHIGEDRFPVEMSLTRRDNMAFRMLLGRTALRKGNFLVDSSAEYLKGKPK</sequence>
<accession>A0A4P9K4S1</accession>
<dbReference type="SUPFAM" id="SSF50630">
    <property type="entry name" value="Acid proteases"/>
    <property type="match status" value="1"/>
</dbReference>
<protein>
    <submittedName>
        <fullName evidence="2">ATP-dependent zinc protease</fullName>
    </submittedName>
</protein>
<dbReference type="InterPro" id="IPR021109">
    <property type="entry name" value="Peptidase_aspartic_dom_sf"/>
</dbReference>
<dbReference type="Proteomes" id="UP000304864">
    <property type="component" value="Chromosome"/>
</dbReference>
<reference evidence="2 3" key="1">
    <citation type="submission" date="2019-05" db="EMBL/GenBank/DDBJ databases">
        <title>Thiomicrorhabdus sediminis sp. nov, a novel sulfur-oxidizing bacterium isolated from coastal sediment.</title>
        <authorList>
            <person name="Liu X."/>
        </authorList>
    </citation>
    <scope>NUCLEOTIDE SEQUENCE [LARGE SCALE GENOMIC DNA]</scope>
    <source>
        <strain evidence="2 3">G1</strain>
    </source>
</reference>
<dbReference type="RefSeq" id="WP_138564619.1">
    <property type="nucleotide sequence ID" value="NZ_CP040602.1"/>
</dbReference>
<keyword evidence="3" id="KW-1185">Reference proteome</keyword>
<proteinExistence type="predicted"/>
<dbReference type="PANTHER" id="PTHR38037">
    <property type="entry name" value="ZN_PROTEASE DOMAIN-CONTAINING PROTEIN"/>
    <property type="match status" value="1"/>
</dbReference>
<dbReference type="OrthoDB" id="9782977at2"/>
<gene>
    <name evidence="2" type="ORF">FE785_04475</name>
</gene>
<dbReference type="Pfam" id="PF05618">
    <property type="entry name" value="Zn_protease"/>
    <property type="match status" value="1"/>
</dbReference>
<dbReference type="Gene3D" id="2.40.70.10">
    <property type="entry name" value="Acid Proteases"/>
    <property type="match status" value="1"/>
</dbReference>